<dbReference type="SMART" id="SM00645">
    <property type="entry name" value="Pept_C1"/>
    <property type="match status" value="1"/>
</dbReference>
<feature type="domain" description="Peptidase C1A papain C-terminal" evidence="3">
    <location>
        <begin position="203"/>
        <end position="347"/>
    </location>
</feature>
<dbReference type="Gene3D" id="3.90.70.10">
    <property type="entry name" value="Cysteine proteinases"/>
    <property type="match status" value="2"/>
</dbReference>
<dbReference type="PANTHER" id="PTHR12411">
    <property type="entry name" value="CYSTEINE PROTEASE FAMILY C1-RELATED"/>
    <property type="match status" value="1"/>
</dbReference>
<dbReference type="InterPro" id="IPR038765">
    <property type="entry name" value="Papain-like_cys_pep_sf"/>
</dbReference>
<dbReference type="Pfam" id="PF00112">
    <property type="entry name" value="Peptidase_C1"/>
    <property type="match status" value="2"/>
</dbReference>
<keyword evidence="2" id="KW-0732">Signal</keyword>
<evidence type="ECO:0000259" key="3">
    <source>
        <dbReference type="SMART" id="SM00645"/>
    </source>
</evidence>
<dbReference type="GO" id="GO:0008234">
    <property type="term" value="F:cysteine-type peptidase activity"/>
    <property type="evidence" value="ECO:0007669"/>
    <property type="project" value="InterPro"/>
</dbReference>
<dbReference type="InterPro" id="IPR013128">
    <property type="entry name" value="Peptidase_C1A"/>
</dbReference>
<protein>
    <submittedName>
        <fullName evidence="4">Group 1 mite allergen-like protein</fullName>
    </submittedName>
</protein>
<sequence length="349" mass="40426">MSLCRSSLLLFYFCLVITIYKVRTQLNNENYHSTLRSVIENMDFNQLSDNGFRDDIKQLTAVDPDDLNDCYDSSFGERHLNITNMDLIRIIEGYFNTPEQMQLLSMELLNDNQKIHQLLQKRFEILAKNILQLAKEILKCLESPKEKRSRLGITSISHLSAEEFQSLLDNQLYDSMMKAMRQNQIIIIIKIENAFPTHPNLQIPMDYNWADHNAVTPIRHQHKCGSCAVFSAVATVEILDCLPYGICQRGSLIDQSWKVIKQNGITTEKERPYLAQQTGQCNRNPESPVSIRNAPESMRHLKGPFLDYCGQVPNHAIVMVGWTQKYWIIKNSWGEKWNQRISLSTTWPE</sequence>
<comment type="caution">
    <text evidence="4">The sequence shown here is derived from an EMBL/GenBank/DDBJ whole genome shotgun (WGS) entry which is preliminary data.</text>
</comment>
<evidence type="ECO:0000256" key="2">
    <source>
        <dbReference type="SAM" id="SignalP"/>
    </source>
</evidence>
<dbReference type="GO" id="GO:0006508">
    <property type="term" value="P:proteolysis"/>
    <property type="evidence" value="ECO:0007669"/>
    <property type="project" value="InterPro"/>
</dbReference>
<dbReference type="EMBL" id="SDOV01000002">
    <property type="protein sequence ID" value="KAH7644418.1"/>
    <property type="molecule type" value="Genomic_DNA"/>
</dbReference>
<comment type="similarity">
    <text evidence="1">Belongs to the peptidase C1 family.</text>
</comment>
<reference evidence="4" key="2">
    <citation type="journal article" date="2021" name="World Allergy Organ. J.">
        <title>Chromosome-level assembly of Dermatophagoides farinae genome and transcriptome reveals two novel allergens Der f 37 and Der f 39.</title>
        <authorList>
            <person name="Chen J."/>
            <person name="Cai Z."/>
            <person name="Fan D."/>
            <person name="Hu J."/>
            <person name="Hou Y."/>
            <person name="He Y."/>
            <person name="Zhang Z."/>
            <person name="Zhao Z."/>
            <person name="Gao P."/>
            <person name="Hu W."/>
            <person name="Sun J."/>
            <person name="Li J."/>
            <person name="Ji K."/>
        </authorList>
    </citation>
    <scope>NUCLEOTIDE SEQUENCE</scope>
    <source>
        <strain evidence="4">JKM2019</strain>
    </source>
</reference>
<dbReference type="AlphaFoldDB" id="A0A9D4P5C1"/>
<proteinExistence type="inferred from homology"/>
<feature type="signal peptide" evidence="2">
    <location>
        <begin position="1"/>
        <end position="24"/>
    </location>
</feature>
<accession>A0A9D4P5C1</accession>
<dbReference type="Proteomes" id="UP000828236">
    <property type="component" value="Unassembled WGS sequence"/>
</dbReference>
<name>A0A9D4P5C1_DERFA</name>
<dbReference type="PRINTS" id="PR00705">
    <property type="entry name" value="PAPAIN"/>
</dbReference>
<dbReference type="SUPFAM" id="SSF54001">
    <property type="entry name" value="Cysteine proteinases"/>
    <property type="match status" value="1"/>
</dbReference>
<feature type="chain" id="PRO_5038953173" evidence="2">
    <location>
        <begin position="25"/>
        <end position="349"/>
    </location>
</feature>
<evidence type="ECO:0000256" key="1">
    <source>
        <dbReference type="ARBA" id="ARBA00008455"/>
    </source>
</evidence>
<organism evidence="4">
    <name type="scientific">Dermatophagoides farinae</name>
    <name type="common">American house dust mite</name>
    <dbReference type="NCBI Taxonomy" id="6954"/>
    <lineage>
        <taxon>Eukaryota</taxon>
        <taxon>Metazoa</taxon>
        <taxon>Ecdysozoa</taxon>
        <taxon>Arthropoda</taxon>
        <taxon>Chelicerata</taxon>
        <taxon>Arachnida</taxon>
        <taxon>Acari</taxon>
        <taxon>Acariformes</taxon>
        <taxon>Sarcoptiformes</taxon>
        <taxon>Astigmata</taxon>
        <taxon>Psoroptidia</taxon>
        <taxon>Analgoidea</taxon>
        <taxon>Pyroglyphidae</taxon>
        <taxon>Dermatophagoidinae</taxon>
        <taxon>Dermatophagoides</taxon>
    </lineage>
</organism>
<gene>
    <name evidence="4" type="ORF">HUG17_6780</name>
</gene>
<reference evidence="4" key="1">
    <citation type="submission" date="2020-06" db="EMBL/GenBank/DDBJ databases">
        <authorList>
            <person name="Ji K."/>
            <person name="Li J."/>
        </authorList>
    </citation>
    <scope>NUCLEOTIDE SEQUENCE</scope>
    <source>
        <strain evidence="4">JKM2019</strain>
        <tissue evidence="4">Whole body</tissue>
    </source>
</reference>
<evidence type="ECO:0000313" key="4">
    <source>
        <dbReference type="EMBL" id="KAH7644418.1"/>
    </source>
</evidence>
<dbReference type="InterPro" id="IPR000668">
    <property type="entry name" value="Peptidase_C1A_C"/>
</dbReference>